<feature type="region of interest" description="Disordered" evidence="2">
    <location>
        <begin position="1"/>
        <end position="33"/>
    </location>
</feature>
<dbReference type="GO" id="GO:0005829">
    <property type="term" value="C:cytosol"/>
    <property type="evidence" value="ECO:0007669"/>
    <property type="project" value="TreeGrafter"/>
</dbReference>
<feature type="domain" description="Luciferase-like" evidence="3">
    <location>
        <begin position="51"/>
        <end position="344"/>
    </location>
</feature>
<dbReference type="PANTHER" id="PTHR30137:SF6">
    <property type="entry name" value="LUCIFERASE-LIKE MONOOXYGENASE"/>
    <property type="match status" value="1"/>
</dbReference>
<evidence type="ECO:0000256" key="1">
    <source>
        <dbReference type="ARBA" id="ARBA00007789"/>
    </source>
</evidence>
<dbReference type="Proteomes" id="UP000285376">
    <property type="component" value="Unassembled WGS sequence"/>
</dbReference>
<dbReference type="CDD" id="cd00347">
    <property type="entry name" value="Flavin_utilizing_monoxygenases"/>
    <property type="match status" value="2"/>
</dbReference>
<dbReference type="SUPFAM" id="SSF51679">
    <property type="entry name" value="Bacterial luciferase-like"/>
    <property type="match status" value="1"/>
</dbReference>
<dbReference type="Pfam" id="PF00296">
    <property type="entry name" value="Bac_luciferase"/>
    <property type="match status" value="1"/>
</dbReference>
<dbReference type="InterPro" id="IPR011251">
    <property type="entry name" value="Luciferase-like_dom"/>
</dbReference>
<evidence type="ECO:0000256" key="2">
    <source>
        <dbReference type="SAM" id="MobiDB-lite"/>
    </source>
</evidence>
<dbReference type="NCBIfam" id="TIGR03558">
    <property type="entry name" value="oxido_grp_1"/>
    <property type="match status" value="1"/>
</dbReference>
<proteinExistence type="predicted"/>
<dbReference type="Gene3D" id="3.20.20.30">
    <property type="entry name" value="Luciferase-like domain"/>
    <property type="match status" value="1"/>
</dbReference>
<protein>
    <submittedName>
        <fullName evidence="4">LLM class flavin-dependent oxidoreductase</fullName>
    </submittedName>
</protein>
<evidence type="ECO:0000313" key="4">
    <source>
        <dbReference type="EMBL" id="RHW45491.1"/>
    </source>
</evidence>
<dbReference type="GO" id="GO:0016705">
    <property type="term" value="F:oxidoreductase activity, acting on paired donors, with incorporation or reduction of molecular oxygen"/>
    <property type="evidence" value="ECO:0007669"/>
    <property type="project" value="InterPro"/>
</dbReference>
<evidence type="ECO:0000313" key="5">
    <source>
        <dbReference type="Proteomes" id="UP000285376"/>
    </source>
</evidence>
<sequence>MPAPTPGVDPNVSDNGASHPTDPTTRASSSPDDTTIETVSFAKKAGDIPLSILDLAQVGGGQSVGDAINASVELAQAAEATGRFERIWFAEHHNMKHIASAATSVLLAHVAARTNTIRVGSGGVMLPNHSPLVIAEQFGTLAELHPGRIDLGLGRAPGTDQRTWQALRRDPHASDRFPQDVVELQGLLSDESPLAGIEAVPGQGTHVPLYILGSSMFGAKLAAALGLPYAFASHFAPDALQAAVHAYRTEFRPSEQLAEPHVIAALNVVAAETDDAAATMYEEVLRARVRSLATRFGAADRRLSDDEIEMLLDSPAGQQAKHMLTYTAIGGPERVGAYLEQFAEHAMADELMMTNAARGLEAQKRALEIVAAIR</sequence>
<comment type="caution">
    <text evidence="4">The sequence shown here is derived from an EMBL/GenBank/DDBJ whole genome shotgun (WGS) entry which is preliminary data.</text>
</comment>
<dbReference type="InterPro" id="IPR036661">
    <property type="entry name" value="Luciferase-like_sf"/>
</dbReference>
<dbReference type="PANTHER" id="PTHR30137">
    <property type="entry name" value="LUCIFERASE-LIKE MONOOXYGENASE"/>
    <property type="match status" value="1"/>
</dbReference>
<evidence type="ECO:0000259" key="3">
    <source>
        <dbReference type="Pfam" id="PF00296"/>
    </source>
</evidence>
<dbReference type="AlphaFoldDB" id="A0A417Z462"/>
<feature type="compositionally biased region" description="Polar residues" evidence="2">
    <location>
        <begin position="12"/>
        <end position="33"/>
    </location>
</feature>
<accession>A0A417Z462</accession>
<comment type="similarity">
    <text evidence="1">To bacterial alkanal monooxygenase alpha and beta chains.</text>
</comment>
<gene>
    <name evidence="4" type="ORF">D1832_08855</name>
</gene>
<dbReference type="InterPro" id="IPR050766">
    <property type="entry name" value="Bact_Lucif_Oxidored"/>
</dbReference>
<reference evidence="4 5" key="1">
    <citation type="submission" date="2018-08" db="EMBL/GenBank/DDBJ databases">
        <title>Whole genome sequence analysis of Dermacoccus abyssi bacteria isolated from Deep Mariana trench Micromonospora spp reveals genes involved in the environmental adaptation and production of secondary metabolites.</title>
        <authorList>
            <person name="Abdel-Mageed W.M."/>
            <person name="Lehri B."/>
            <person name="Nouioui I."/>
            <person name="Goodfellow I."/>
            <person name="Jaspars M."/>
            <person name="Karlyshev A."/>
        </authorList>
    </citation>
    <scope>NUCLEOTIDE SEQUENCE [LARGE SCALE GENOMIC DNA]</scope>
    <source>
        <strain evidence="4 5">MT1.1</strain>
    </source>
</reference>
<dbReference type="InterPro" id="IPR019949">
    <property type="entry name" value="CmoO-like"/>
</dbReference>
<dbReference type="EMBL" id="QWLM01000009">
    <property type="protein sequence ID" value="RHW45491.1"/>
    <property type="molecule type" value="Genomic_DNA"/>
</dbReference>
<name>A0A417Z462_9MICO</name>
<organism evidence="4 5">
    <name type="scientific">Dermacoccus abyssi</name>
    <dbReference type="NCBI Taxonomy" id="322596"/>
    <lineage>
        <taxon>Bacteria</taxon>
        <taxon>Bacillati</taxon>
        <taxon>Actinomycetota</taxon>
        <taxon>Actinomycetes</taxon>
        <taxon>Micrococcales</taxon>
        <taxon>Dermacoccaceae</taxon>
        <taxon>Dermacoccus</taxon>
    </lineage>
</organism>